<evidence type="ECO:0000259" key="3">
    <source>
        <dbReference type="Pfam" id="PF08585"/>
    </source>
</evidence>
<dbReference type="Gene3D" id="2.40.50.770">
    <property type="entry name" value="RecQ-mediated genome instability protein Rmi1, C-terminal domain"/>
    <property type="match status" value="1"/>
</dbReference>
<dbReference type="PANTHER" id="PTHR14790">
    <property type="entry name" value="RECQ-MEDIATED GENOME INSTABILITY PROTEIN 1 RMI1"/>
    <property type="match status" value="1"/>
</dbReference>
<dbReference type="GO" id="GO:0031422">
    <property type="term" value="C:RecQ family helicase-topoisomerase III complex"/>
    <property type="evidence" value="ECO:0007669"/>
    <property type="project" value="TreeGrafter"/>
</dbReference>
<dbReference type="Gene3D" id="2.40.50.510">
    <property type="match status" value="1"/>
</dbReference>
<protein>
    <recommendedName>
        <fullName evidence="2">RecQ-mediated genome instability protein 1</fullName>
    </recommendedName>
</protein>
<feature type="domain" description="RecQ mediated genome instability protein 1 OB-fold" evidence="3">
    <location>
        <begin position="22"/>
        <end position="149"/>
    </location>
</feature>
<evidence type="ECO:0000313" key="5">
    <source>
        <dbReference type="EMBL" id="GBP56444.1"/>
    </source>
</evidence>
<dbReference type="GO" id="GO:0000712">
    <property type="term" value="P:resolution of meiotic recombination intermediates"/>
    <property type="evidence" value="ECO:0007669"/>
    <property type="project" value="TreeGrafter"/>
</dbReference>
<organism evidence="5 6">
    <name type="scientific">Eumeta variegata</name>
    <name type="common">Bagworm moth</name>
    <name type="synonym">Eumeta japonica</name>
    <dbReference type="NCBI Taxonomy" id="151549"/>
    <lineage>
        <taxon>Eukaryota</taxon>
        <taxon>Metazoa</taxon>
        <taxon>Ecdysozoa</taxon>
        <taxon>Arthropoda</taxon>
        <taxon>Hexapoda</taxon>
        <taxon>Insecta</taxon>
        <taxon>Pterygota</taxon>
        <taxon>Neoptera</taxon>
        <taxon>Endopterygota</taxon>
        <taxon>Lepidoptera</taxon>
        <taxon>Glossata</taxon>
        <taxon>Ditrysia</taxon>
        <taxon>Tineoidea</taxon>
        <taxon>Psychidae</taxon>
        <taxon>Oiketicinae</taxon>
        <taxon>Eumeta</taxon>
    </lineage>
</organism>
<proteinExistence type="inferred from homology"/>
<dbReference type="Proteomes" id="UP000299102">
    <property type="component" value="Unassembled WGS sequence"/>
</dbReference>
<sequence>MQNLAKEQWLLNDLRDICPGSLPRNLKSVRKLELSGKFVLQITSAMDIGTPAYQQYLKLQKVNTENIEATTVYEDKVPAHRMIKLNLTDGVQDISAIEYKPMRNLTCDITPGCKILLKGPVICRKGILLLMEDKIEFLGGEVQEIVIANSLPGLLSTKLGIALTQGPTITDTGQNLNTNIQSRNSNLPTPSTQMPSCNLNEDLPKPIARVTSLQIANFTGDDVIDLDLLEQMESEYVNNSGITATKRPLKEDSHTSVLNPEKKTRMEPVLNCPEGYLEECDIFCNEDEEYLREIEAEFDNKLEAQMAQPKNRTVSSEPFVYIKQINELKDSEKVGKVFKIKAQILKLLSKLTVGKETWSLKCVLIDGTGQMDVDFTSDVLTKLIGYSPKEMKQLRHEISSKPELKEKAGIALQKAKETLQTLNCLIEITFLETPTITSLIPFNKTHANLLRKRYES</sequence>
<dbReference type="STRING" id="151549.A0A4C1X272"/>
<keyword evidence="6" id="KW-1185">Reference proteome</keyword>
<gene>
    <name evidence="5" type="primary">rmi1</name>
    <name evidence="5" type="ORF">EVAR_40435_1</name>
</gene>
<evidence type="ECO:0000256" key="1">
    <source>
        <dbReference type="ARBA" id="ARBA00006395"/>
    </source>
</evidence>
<dbReference type="GO" id="GO:0000724">
    <property type="term" value="P:double-strand break repair via homologous recombination"/>
    <property type="evidence" value="ECO:0007669"/>
    <property type="project" value="TreeGrafter"/>
</dbReference>
<dbReference type="GO" id="GO:0016604">
    <property type="term" value="C:nuclear body"/>
    <property type="evidence" value="ECO:0007669"/>
    <property type="project" value="TreeGrafter"/>
</dbReference>
<dbReference type="InterPro" id="IPR032199">
    <property type="entry name" value="RMI1_C"/>
</dbReference>
<evidence type="ECO:0000313" key="6">
    <source>
        <dbReference type="Proteomes" id="UP000299102"/>
    </source>
</evidence>
<dbReference type="InterPro" id="IPR042470">
    <property type="entry name" value="RMI1_N_C_sf"/>
</dbReference>
<comment type="similarity">
    <text evidence="1">Belongs to the RMI1 family.</text>
</comment>
<dbReference type="SMART" id="SM01161">
    <property type="entry name" value="DUF1767"/>
    <property type="match status" value="1"/>
</dbReference>
<dbReference type="GO" id="GO:0000166">
    <property type="term" value="F:nucleotide binding"/>
    <property type="evidence" value="ECO:0007669"/>
    <property type="project" value="InterPro"/>
</dbReference>
<dbReference type="EMBL" id="BGZK01000693">
    <property type="protein sequence ID" value="GBP56444.1"/>
    <property type="molecule type" value="Genomic_DNA"/>
</dbReference>
<dbReference type="OrthoDB" id="341511at2759"/>
<comment type="caution">
    <text evidence="5">The sequence shown here is derived from an EMBL/GenBank/DDBJ whole genome shotgun (WGS) entry which is preliminary data.</text>
</comment>
<evidence type="ECO:0000259" key="4">
    <source>
        <dbReference type="Pfam" id="PF16099"/>
    </source>
</evidence>
<reference evidence="5 6" key="1">
    <citation type="journal article" date="2019" name="Commun. Biol.">
        <title>The bagworm genome reveals a unique fibroin gene that provides high tensile strength.</title>
        <authorList>
            <person name="Kono N."/>
            <person name="Nakamura H."/>
            <person name="Ohtoshi R."/>
            <person name="Tomita M."/>
            <person name="Numata K."/>
            <person name="Arakawa K."/>
        </authorList>
    </citation>
    <scope>NUCLEOTIDE SEQUENCE [LARGE SCALE GENOMIC DNA]</scope>
</reference>
<dbReference type="PANTHER" id="PTHR14790:SF15">
    <property type="entry name" value="RECQ-MEDIATED GENOME INSTABILITY PROTEIN 1"/>
    <property type="match status" value="1"/>
</dbReference>
<feature type="domain" description="RecQ-mediated genome instability protein 1 C-terminal OB-fold" evidence="4">
    <location>
        <begin position="316"/>
        <end position="453"/>
    </location>
</feature>
<dbReference type="InterPro" id="IPR013894">
    <property type="entry name" value="RMI1_OB"/>
</dbReference>
<accession>A0A4C1X272</accession>
<dbReference type="AlphaFoldDB" id="A0A4C1X272"/>
<dbReference type="Pfam" id="PF16099">
    <property type="entry name" value="RMI1_C"/>
    <property type="match status" value="1"/>
</dbReference>
<evidence type="ECO:0000256" key="2">
    <source>
        <dbReference type="ARBA" id="ARBA00018987"/>
    </source>
</evidence>
<dbReference type="Pfam" id="PF08585">
    <property type="entry name" value="RMI1_N_C"/>
    <property type="match status" value="1"/>
</dbReference>
<name>A0A4C1X272_EUMVA</name>